<dbReference type="Pfam" id="PF05229">
    <property type="entry name" value="SCPU"/>
    <property type="match status" value="1"/>
</dbReference>
<dbReference type="PANTHER" id="PTHR37089">
    <property type="entry name" value="PROTEIN U-RELATED"/>
    <property type="match status" value="1"/>
</dbReference>
<dbReference type="Gene3D" id="2.60.40.1090">
    <property type="entry name" value="Fimbrial-type adhesion domain"/>
    <property type="match status" value="1"/>
</dbReference>
<feature type="domain" description="Spore coat protein U/FanG" evidence="2">
    <location>
        <begin position="30"/>
        <end position="161"/>
    </location>
</feature>
<dbReference type="InterPro" id="IPR007893">
    <property type="entry name" value="Spore_coat_U/FanG"/>
</dbReference>
<dbReference type="Proteomes" id="UP001447842">
    <property type="component" value="Chromosome"/>
</dbReference>
<dbReference type="RefSeq" id="WP_345972607.1">
    <property type="nucleotide sequence ID" value="NZ_CP147920.1"/>
</dbReference>
<dbReference type="InterPro" id="IPR053167">
    <property type="entry name" value="Spore_coat_component"/>
</dbReference>
<sequence>MKTKPSTTLLSFSALLLLAGSTNVLAASKTNSFIVSANVPAVCNFNSVNDLSFGDYDPNTGTGLSAESTFNIRCTKNTDYTLALDAGGNSDRTMSGSATNTDTLAYELYQDAAHSQVWDATNTVTGTATGFASDITQTVYGNIPSSQDVLPDSYTDTVTITVSY</sequence>
<keyword evidence="4" id="KW-1185">Reference proteome</keyword>
<dbReference type="SMART" id="SM00972">
    <property type="entry name" value="SCPU"/>
    <property type="match status" value="1"/>
</dbReference>
<accession>A0ABZ3HBC6</accession>
<dbReference type="InterPro" id="IPR036937">
    <property type="entry name" value="Adhesion_dom_fimbrial_sf"/>
</dbReference>
<feature type="signal peptide" evidence="1">
    <location>
        <begin position="1"/>
        <end position="26"/>
    </location>
</feature>
<evidence type="ECO:0000313" key="4">
    <source>
        <dbReference type="Proteomes" id="UP001447842"/>
    </source>
</evidence>
<protein>
    <submittedName>
        <fullName evidence="3">Spore coat U domain-containing protein</fullName>
    </submittedName>
</protein>
<keyword evidence="1" id="KW-0732">Signal</keyword>
<evidence type="ECO:0000259" key="2">
    <source>
        <dbReference type="Pfam" id="PF05229"/>
    </source>
</evidence>
<evidence type="ECO:0000313" key="3">
    <source>
        <dbReference type="EMBL" id="XAU14991.1"/>
    </source>
</evidence>
<feature type="chain" id="PRO_5045349384" evidence="1">
    <location>
        <begin position="27"/>
        <end position="164"/>
    </location>
</feature>
<proteinExistence type="predicted"/>
<evidence type="ECO:0000256" key="1">
    <source>
        <dbReference type="SAM" id="SignalP"/>
    </source>
</evidence>
<organism evidence="3 4">
    <name type="scientific">Sulfurimonas diazotrophicus</name>
    <dbReference type="NCBI Taxonomy" id="3131939"/>
    <lineage>
        <taxon>Bacteria</taxon>
        <taxon>Pseudomonadati</taxon>
        <taxon>Campylobacterota</taxon>
        <taxon>Epsilonproteobacteria</taxon>
        <taxon>Campylobacterales</taxon>
        <taxon>Sulfurimonadaceae</taxon>
        <taxon>Sulfurimonas</taxon>
    </lineage>
</organism>
<reference evidence="3 4" key="1">
    <citation type="submission" date="2024-03" db="EMBL/GenBank/DDBJ databases">
        <title>Sulfurimonas sp. HSL3-1.</title>
        <authorList>
            <person name="Wang S."/>
        </authorList>
    </citation>
    <scope>NUCLEOTIDE SEQUENCE [LARGE SCALE GENOMIC DNA]</scope>
    <source>
        <strain evidence="3 4">HSL3-1</strain>
    </source>
</reference>
<dbReference type="EMBL" id="CP147920">
    <property type="protein sequence ID" value="XAU14991.1"/>
    <property type="molecule type" value="Genomic_DNA"/>
</dbReference>
<gene>
    <name evidence="3" type="ORF">WCY31_12215</name>
</gene>
<name>A0ABZ3HBC6_9BACT</name>